<feature type="coiled-coil region" evidence="2">
    <location>
        <begin position="37"/>
        <end position="73"/>
    </location>
</feature>
<keyword evidence="7" id="KW-1185">Reference proteome</keyword>
<dbReference type="InterPro" id="IPR059177">
    <property type="entry name" value="GH29D-like_dom"/>
</dbReference>
<keyword evidence="1" id="KW-0802">TPR repeat</keyword>
<dbReference type="SMART" id="SM00028">
    <property type="entry name" value="TPR"/>
    <property type="match status" value="2"/>
</dbReference>
<evidence type="ECO:0000313" key="7">
    <source>
        <dbReference type="Proteomes" id="UP000290106"/>
    </source>
</evidence>
<comment type="caution">
    <text evidence="6">The sequence shown here is derived from an EMBL/GenBank/DDBJ whole genome shotgun (WGS) entry which is preliminary data.</text>
</comment>
<name>A0A4Q1RHJ5_9FIRM</name>
<gene>
    <name evidence="6" type="ORF">ETP43_07905</name>
</gene>
<dbReference type="InterPro" id="IPR011990">
    <property type="entry name" value="TPR-like_helical_dom_sf"/>
</dbReference>
<dbReference type="SUPFAM" id="SSF48452">
    <property type="entry name" value="TPR-like"/>
    <property type="match status" value="1"/>
</dbReference>
<evidence type="ECO:0000313" key="6">
    <source>
        <dbReference type="EMBL" id="RXS75150.1"/>
    </source>
</evidence>
<dbReference type="Pfam" id="PF13240">
    <property type="entry name" value="Zn_Ribbon_1"/>
    <property type="match status" value="1"/>
</dbReference>
<evidence type="ECO:0000259" key="5">
    <source>
        <dbReference type="Pfam" id="PF13290"/>
    </source>
</evidence>
<dbReference type="OrthoDB" id="9802197at2"/>
<feature type="repeat" description="TPR" evidence="1">
    <location>
        <begin position="139"/>
        <end position="172"/>
    </location>
</feature>
<feature type="transmembrane region" description="Helical" evidence="3">
    <location>
        <begin position="75"/>
        <end position="93"/>
    </location>
</feature>
<dbReference type="Pfam" id="PF14559">
    <property type="entry name" value="TPR_19"/>
    <property type="match status" value="1"/>
</dbReference>
<evidence type="ECO:0000256" key="1">
    <source>
        <dbReference type="PROSITE-ProRule" id="PRU00339"/>
    </source>
</evidence>
<dbReference type="InterPro" id="IPR026870">
    <property type="entry name" value="Zinc_ribbon_dom"/>
</dbReference>
<dbReference type="RefSeq" id="WP_129257667.1">
    <property type="nucleotide sequence ID" value="NZ_SDKC01000001.1"/>
</dbReference>
<dbReference type="Proteomes" id="UP000290106">
    <property type="component" value="Unassembled WGS sequence"/>
</dbReference>
<dbReference type="AlphaFoldDB" id="A0A4Q1RHJ5"/>
<reference evidence="6 7" key="1">
    <citation type="submission" date="2019-01" db="EMBL/GenBank/DDBJ databases">
        <title>Blautia sp. nov. KGMB01111 isolated human feces.</title>
        <authorList>
            <person name="Park J.-E."/>
            <person name="Kim J.-S."/>
            <person name="Park S.-H."/>
        </authorList>
    </citation>
    <scope>NUCLEOTIDE SEQUENCE [LARGE SCALE GENOMIC DNA]</scope>
    <source>
        <strain evidence="6 7">KGMB01111</strain>
    </source>
</reference>
<dbReference type="Gene3D" id="1.25.40.10">
    <property type="entry name" value="Tetratricopeptide repeat domain"/>
    <property type="match status" value="1"/>
</dbReference>
<feature type="domain" description="GH29D-like beta-sandwich" evidence="5">
    <location>
        <begin position="221"/>
        <end position="287"/>
    </location>
</feature>
<accession>A0A4Q1RHJ5</accession>
<protein>
    <submittedName>
        <fullName evidence="6">Tetratricopeptide repeat protein</fullName>
    </submittedName>
</protein>
<dbReference type="InterPro" id="IPR019734">
    <property type="entry name" value="TPR_rpt"/>
</dbReference>
<evidence type="ECO:0000259" key="4">
    <source>
        <dbReference type="Pfam" id="PF13240"/>
    </source>
</evidence>
<evidence type="ECO:0000256" key="2">
    <source>
        <dbReference type="SAM" id="Coils"/>
    </source>
</evidence>
<feature type="domain" description="Zinc-ribbon" evidence="4">
    <location>
        <begin position="3"/>
        <end position="23"/>
    </location>
</feature>
<sequence>MRCSNCGEPIEEGRLFCLNCGQEVQWVPDYDSFGDYMVQEKLKKEKEQAEAAAAKKRAAIAAENRRRKKAKKKRTILVSIAGVLVLVAAGLFIKLGMDKKNYNDFDYQIRMADTAFSNHKYEESYKFVERAVSLDDSDIDAKLLLAQVQVKLDKTDAAIKTLQDIISQEPDNQSAYNQLIKIYMENEQPEEVKSLLDGCDNDEILKKFSAYISKNPVFSLPEGSYDEPKTLSLYAKDDEDKIYYTTDETDPTTSSTLYTDNITLEEGQTTIKAVTINKNGIPSDIVSNTYTIAYEAPDPPQISPSSGTFTTDMDTHIYIIVPEGCRAYYAFDKKPTIADEQYEADKPVKMLEGTHTFYAILVDEHNKVSSPGSAIYKLTDAK</sequence>
<dbReference type="EMBL" id="SDKC01000001">
    <property type="protein sequence ID" value="RXS75150.1"/>
    <property type="molecule type" value="Genomic_DNA"/>
</dbReference>
<proteinExistence type="predicted"/>
<dbReference type="Pfam" id="PF13290">
    <property type="entry name" value="CHB_HEX_C_1"/>
    <property type="match status" value="1"/>
</dbReference>
<dbReference type="PROSITE" id="PS50005">
    <property type="entry name" value="TPR"/>
    <property type="match status" value="1"/>
</dbReference>
<keyword evidence="3" id="KW-0472">Membrane</keyword>
<evidence type="ECO:0000256" key="3">
    <source>
        <dbReference type="SAM" id="Phobius"/>
    </source>
</evidence>
<keyword evidence="3" id="KW-0812">Transmembrane</keyword>
<keyword evidence="3" id="KW-1133">Transmembrane helix</keyword>
<keyword evidence="2" id="KW-0175">Coiled coil</keyword>
<organism evidence="6 7">
    <name type="scientific">Blautia faecicola</name>
    <dbReference type="NCBI Taxonomy" id="2509240"/>
    <lineage>
        <taxon>Bacteria</taxon>
        <taxon>Bacillati</taxon>
        <taxon>Bacillota</taxon>
        <taxon>Clostridia</taxon>
        <taxon>Lachnospirales</taxon>
        <taxon>Lachnospiraceae</taxon>
        <taxon>Blautia</taxon>
    </lineage>
</organism>